<dbReference type="PANTHER" id="PTHR24220">
    <property type="entry name" value="IMPORT ATP-BINDING PROTEIN"/>
    <property type="match status" value="1"/>
</dbReference>
<organism evidence="5 6">
    <name type="scientific">Bailinhaonella thermotolerans</name>
    <dbReference type="NCBI Taxonomy" id="1070861"/>
    <lineage>
        <taxon>Bacteria</taxon>
        <taxon>Bacillati</taxon>
        <taxon>Actinomycetota</taxon>
        <taxon>Actinomycetes</taxon>
        <taxon>Streptosporangiales</taxon>
        <taxon>Streptosporangiaceae</taxon>
        <taxon>Bailinhaonella</taxon>
    </lineage>
</organism>
<feature type="domain" description="ABC transporter" evidence="4">
    <location>
        <begin position="26"/>
        <end position="264"/>
    </location>
</feature>
<evidence type="ECO:0000256" key="2">
    <source>
        <dbReference type="ARBA" id="ARBA00022741"/>
    </source>
</evidence>
<dbReference type="InterPro" id="IPR017871">
    <property type="entry name" value="ABC_transporter-like_CS"/>
</dbReference>
<keyword evidence="1" id="KW-0813">Transport</keyword>
<dbReference type="GO" id="GO:0005524">
    <property type="term" value="F:ATP binding"/>
    <property type="evidence" value="ECO:0007669"/>
    <property type="project" value="UniProtKB-KW"/>
</dbReference>
<dbReference type="EMBL" id="QZEY01000012">
    <property type="protein sequence ID" value="RJL26485.1"/>
    <property type="molecule type" value="Genomic_DNA"/>
</dbReference>
<name>A0A3A4ACU3_9ACTN</name>
<comment type="caution">
    <text evidence="5">The sequence shown here is derived from an EMBL/GenBank/DDBJ whole genome shotgun (WGS) entry which is preliminary data.</text>
</comment>
<dbReference type="GO" id="GO:0016887">
    <property type="term" value="F:ATP hydrolysis activity"/>
    <property type="evidence" value="ECO:0007669"/>
    <property type="project" value="InterPro"/>
</dbReference>
<reference evidence="5 6" key="1">
    <citation type="submission" date="2018-09" db="EMBL/GenBank/DDBJ databases">
        <title>YIM 75507 draft genome.</title>
        <authorList>
            <person name="Tang S."/>
            <person name="Feng Y."/>
        </authorList>
    </citation>
    <scope>NUCLEOTIDE SEQUENCE [LARGE SCALE GENOMIC DNA]</scope>
    <source>
        <strain evidence="5 6">YIM 75507</strain>
    </source>
</reference>
<dbReference type="PANTHER" id="PTHR24220:SF685">
    <property type="entry name" value="ABC TRANSPORTER RELATED"/>
    <property type="match status" value="1"/>
</dbReference>
<evidence type="ECO:0000256" key="3">
    <source>
        <dbReference type="ARBA" id="ARBA00022840"/>
    </source>
</evidence>
<evidence type="ECO:0000259" key="4">
    <source>
        <dbReference type="PROSITE" id="PS50893"/>
    </source>
</evidence>
<gene>
    <name evidence="5" type="ORF">D5H75_26225</name>
</gene>
<dbReference type="CDD" id="cd03255">
    <property type="entry name" value="ABC_MJ0796_LolCDE_FtsE"/>
    <property type="match status" value="1"/>
</dbReference>
<keyword evidence="3 5" id="KW-0067">ATP-binding</keyword>
<protein>
    <submittedName>
        <fullName evidence="5">ABC transporter ATP-binding protein</fullName>
    </submittedName>
</protein>
<dbReference type="OrthoDB" id="3266715at2"/>
<keyword evidence="2" id="KW-0547">Nucleotide-binding</keyword>
<accession>A0A3A4ACU3</accession>
<dbReference type="SMART" id="SM00382">
    <property type="entry name" value="AAA"/>
    <property type="match status" value="1"/>
</dbReference>
<dbReference type="SUPFAM" id="SSF52540">
    <property type="entry name" value="P-loop containing nucleoside triphosphate hydrolases"/>
    <property type="match status" value="1"/>
</dbReference>
<evidence type="ECO:0000256" key="1">
    <source>
        <dbReference type="ARBA" id="ARBA00022448"/>
    </source>
</evidence>
<keyword evidence="6" id="KW-1185">Reference proteome</keyword>
<dbReference type="Pfam" id="PF00005">
    <property type="entry name" value="ABC_tran"/>
    <property type="match status" value="1"/>
</dbReference>
<dbReference type="InterPro" id="IPR027417">
    <property type="entry name" value="P-loop_NTPase"/>
</dbReference>
<evidence type="ECO:0000313" key="5">
    <source>
        <dbReference type="EMBL" id="RJL26485.1"/>
    </source>
</evidence>
<dbReference type="InterPro" id="IPR015854">
    <property type="entry name" value="ABC_transpr_LolD-like"/>
</dbReference>
<dbReference type="PROSITE" id="PS50893">
    <property type="entry name" value="ABC_TRANSPORTER_2"/>
    <property type="match status" value="1"/>
</dbReference>
<dbReference type="GO" id="GO:0005886">
    <property type="term" value="C:plasma membrane"/>
    <property type="evidence" value="ECO:0007669"/>
    <property type="project" value="TreeGrafter"/>
</dbReference>
<dbReference type="InterPro" id="IPR003593">
    <property type="entry name" value="AAA+_ATPase"/>
</dbReference>
<sequence>MNSPTIADLEAEAVRHKPAFGENAHILCDNLVRIFKTEGVEVVALQGLDLLVDRGELIAIVGASGSGKSTLLNILSGLDVPTAGVARVAGVDLLSMSSRDRLRYRRSTVGFIWQQTARNLLPYLSGIENVLLPMRFAGKRSRRRAEELLEALGVAHCGDRRPGQMSGGQQQRVAIAVALANRPEVLLADEPTGELDSENSAEVFKALRTASTEFGTTVVVVTHDDMVAGSVDRTVGIRDGRTSSEVLRRVATDEHGREEVVAEEYAVLDRAGRLQLPRDFMTALNMERRVRLELERDHIGVWPDQREERE</sequence>
<dbReference type="PROSITE" id="PS00211">
    <property type="entry name" value="ABC_TRANSPORTER_1"/>
    <property type="match status" value="1"/>
</dbReference>
<dbReference type="Proteomes" id="UP000265768">
    <property type="component" value="Unassembled WGS sequence"/>
</dbReference>
<dbReference type="RefSeq" id="WP_119929215.1">
    <property type="nucleotide sequence ID" value="NZ_QZEY01000012.1"/>
</dbReference>
<dbReference type="InterPro" id="IPR003439">
    <property type="entry name" value="ABC_transporter-like_ATP-bd"/>
</dbReference>
<proteinExistence type="predicted"/>
<dbReference type="InterPro" id="IPR017911">
    <property type="entry name" value="MacB-like_ATP-bd"/>
</dbReference>
<dbReference type="AlphaFoldDB" id="A0A3A4ACU3"/>
<dbReference type="GO" id="GO:0022857">
    <property type="term" value="F:transmembrane transporter activity"/>
    <property type="evidence" value="ECO:0007669"/>
    <property type="project" value="TreeGrafter"/>
</dbReference>
<evidence type="ECO:0000313" key="6">
    <source>
        <dbReference type="Proteomes" id="UP000265768"/>
    </source>
</evidence>
<dbReference type="Gene3D" id="3.40.50.300">
    <property type="entry name" value="P-loop containing nucleotide triphosphate hydrolases"/>
    <property type="match status" value="1"/>
</dbReference>